<evidence type="ECO:0000259" key="7">
    <source>
        <dbReference type="SMART" id="SM00925"/>
    </source>
</evidence>
<evidence type="ECO:0000256" key="2">
    <source>
        <dbReference type="ARBA" id="ARBA00012587"/>
    </source>
</evidence>
<feature type="domain" description="Lytic transglycosylase MltA" evidence="7">
    <location>
        <begin position="147"/>
        <end position="287"/>
    </location>
</feature>
<proteinExistence type="predicted"/>
<name>A0A951PHV9_9CYAN</name>
<dbReference type="PIRSF" id="PIRSF019422">
    <property type="entry name" value="MltA"/>
    <property type="match status" value="1"/>
</dbReference>
<evidence type="ECO:0000256" key="6">
    <source>
        <dbReference type="SAM" id="SignalP"/>
    </source>
</evidence>
<dbReference type="CDD" id="cd14668">
    <property type="entry name" value="mlta_B"/>
    <property type="match status" value="1"/>
</dbReference>
<evidence type="ECO:0000256" key="1">
    <source>
        <dbReference type="ARBA" id="ARBA00001420"/>
    </source>
</evidence>
<keyword evidence="3" id="KW-0456">Lyase</keyword>
<dbReference type="InterPro" id="IPR026044">
    <property type="entry name" value="MltA"/>
</dbReference>
<dbReference type="Pfam" id="PF03562">
    <property type="entry name" value="MltA"/>
    <property type="match status" value="1"/>
</dbReference>
<comment type="caution">
    <text evidence="8">The sequence shown here is derived from an EMBL/GenBank/DDBJ whole genome shotgun (WGS) entry which is preliminary data.</text>
</comment>
<evidence type="ECO:0000256" key="3">
    <source>
        <dbReference type="ARBA" id="ARBA00023239"/>
    </source>
</evidence>
<accession>A0A951PHV9</accession>
<dbReference type="SMART" id="SM00925">
    <property type="entry name" value="MltA"/>
    <property type="match status" value="1"/>
</dbReference>
<reference evidence="8" key="2">
    <citation type="journal article" date="2022" name="Microbiol. Resour. Announc.">
        <title>Metagenome Sequencing to Explore Phylogenomics of Terrestrial Cyanobacteria.</title>
        <authorList>
            <person name="Ward R.D."/>
            <person name="Stajich J.E."/>
            <person name="Johansen J.R."/>
            <person name="Huntemann M."/>
            <person name="Clum A."/>
            <person name="Foster B."/>
            <person name="Foster B."/>
            <person name="Roux S."/>
            <person name="Palaniappan K."/>
            <person name="Varghese N."/>
            <person name="Mukherjee S."/>
            <person name="Reddy T.B.K."/>
            <person name="Daum C."/>
            <person name="Copeland A."/>
            <person name="Chen I.A."/>
            <person name="Ivanova N.N."/>
            <person name="Kyrpides N.C."/>
            <person name="Shapiro N."/>
            <person name="Eloe-Fadrosh E.A."/>
            <person name="Pietrasiak N."/>
        </authorList>
    </citation>
    <scope>NUCLEOTIDE SEQUENCE</scope>
    <source>
        <strain evidence="8">CPER-KK1</strain>
    </source>
</reference>
<dbReference type="InterPro" id="IPR010611">
    <property type="entry name" value="3D_dom"/>
</dbReference>
<reference evidence="8" key="1">
    <citation type="submission" date="2021-05" db="EMBL/GenBank/DDBJ databases">
        <authorList>
            <person name="Pietrasiak N."/>
            <person name="Ward R."/>
            <person name="Stajich J.E."/>
            <person name="Kurbessoian T."/>
        </authorList>
    </citation>
    <scope>NUCLEOTIDE SEQUENCE</scope>
    <source>
        <strain evidence="8">CPER-KK1</strain>
    </source>
</reference>
<feature type="signal peptide" evidence="6">
    <location>
        <begin position="1"/>
        <end position="24"/>
    </location>
</feature>
<dbReference type="InterPro" id="IPR036908">
    <property type="entry name" value="RlpA-like_sf"/>
</dbReference>
<keyword evidence="6" id="KW-0732">Signal</keyword>
<dbReference type="InterPro" id="IPR005300">
    <property type="entry name" value="MltA_B"/>
</dbReference>
<dbReference type="Pfam" id="PF06725">
    <property type="entry name" value="3D"/>
    <property type="match status" value="1"/>
</dbReference>
<gene>
    <name evidence="8" type="ORF">KME25_05600</name>
</gene>
<evidence type="ECO:0000313" key="8">
    <source>
        <dbReference type="EMBL" id="MBW4543903.1"/>
    </source>
</evidence>
<keyword evidence="4" id="KW-0961">Cell wall biogenesis/degradation</keyword>
<sequence>MRKTLTWLSLSLGITLLTANGIIAADVPLQPINPEASQTALDSLGFDEQLWGNPGQPGDWRAMLKSIDYSLRYLQTPTAAQAYQRYPVPGITRDRVRRSLVRFRQLLVSSPSPAELQAAINREFVFYKSVGNDGQGTVVFTGYFEPIYAASRTPNAEYRYPLYRLPADFNSWATPHPTRAQLEGEDGLGKNSRLRGRELVWLRDRLEAFLVHVQGSARLRMSDGSLMTVGYAGKTNYPYSSVGRELVKDGKLQLDGLTLPVLIDYFRRFPTEMNQYLPRNQSFVFFKETNGAPATGSIGVPVTAERSIATDKSLMPPGALALIRATIPYPNATGQLESRMVSRYVLDQDTGSAIRGPGRVDIFMGTGPQAGDRAGIIGGAGELYYPLLKE</sequence>
<protein>
    <recommendedName>
        <fullName evidence="2">peptidoglycan lytic exotransglycosylase</fullName>
        <ecNumber evidence="2">4.2.2.n1</ecNumber>
    </recommendedName>
    <alternativeName>
        <fullName evidence="5">Murein hydrolase A</fullName>
    </alternativeName>
</protein>
<organism evidence="8 9">
    <name type="scientific">Symplocastrum torsivum CPER-KK1</name>
    <dbReference type="NCBI Taxonomy" id="450513"/>
    <lineage>
        <taxon>Bacteria</taxon>
        <taxon>Bacillati</taxon>
        <taxon>Cyanobacteriota</taxon>
        <taxon>Cyanophyceae</taxon>
        <taxon>Oscillatoriophycideae</taxon>
        <taxon>Oscillatoriales</taxon>
        <taxon>Microcoleaceae</taxon>
        <taxon>Symplocastrum</taxon>
    </lineage>
</organism>
<dbReference type="EMBL" id="JAHHIF010000005">
    <property type="protein sequence ID" value="MBW4543903.1"/>
    <property type="molecule type" value="Genomic_DNA"/>
</dbReference>
<dbReference type="GO" id="GO:0009253">
    <property type="term" value="P:peptidoglycan catabolic process"/>
    <property type="evidence" value="ECO:0007669"/>
    <property type="project" value="TreeGrafter"/>
</dbReference>
<dbReference type="GO" id="GO:0004553">
    <property type="term" value="F:hydrolase activity, hydrolyzing O-glycosyl compounds"/>
    <property type="evidence" value="ECO:0007669"/>
    <property type="project" value="InterPro"/>
</dbReference>
<dbReference type="PANTHER" id="PTHR30124:SF0">
    <property type="entry name" value="MEMBRANE-BOUND LYTIC MUREIN TRANSGLYCOSYLASE A"/>
    <property type="match status" value="1"/>
</dbReference>
<dbReference type="SUPFAM" id="SSF50685">
    <property type="entry name" value="Barwin-like endoglucanases"/>
    <property type="match status" value="1"/>
</dbReference>
<dbReference type="Gene3D" id="2.40.240.50">
    <property type="entry name" value="Barwin-like endoglucanases"/>
    <property type="match status" value="1"/>
</dbReference>
<evidence type="ECO:0000313" key="9">
    <source>
        <dbReference type="Proteomes" id="UP000753908"/>
    </source>
</evidence>
<dbReference type="EC" id="4.2.2.n1" evidence="2"/>
<dbReference type="Proteomes" id="UP000753908">
    <property type="component" value="Unassembled WGS sequence"/>
</dbReference>
<evidence type="ECO:0000256" key="4">
    <source>
        <dbReference type="ARBA" id="ARBA00023316"/>
    </source>
</evidence>
<evidence type="ECO:0000256" key="5">
    <source>
        <dbReference type="ARBA" id="ARBA00030918"/>
    </source>
</evidence>
<dbReference type="GO" id="GO:0009254">
    <property type="term" value="P:peptidoglycan turnover"/>
    <property type="evidence" value="ECO:0007669"/>
    <property type="project" value="InterPro"/>
</dbReference>
<dbReference type="GO" id="GO:0071555">
    <property type="term" value="P:cell wall organization"/>
    <property type="evidence" value="ECO:0007669"/>
    <property type="project" value="UniProtKB-KW"/>
</dbReference>
<dbReference type="Gene3D" id="2.40.40.10">
    <property type="entry name" value="RlpA-like domain"/>
    <property type="match status" value="1"/>
</dbReference>
<feature type="chain" id="PRO_5038020446" description="peptidoglycan lytic exotransglycosylase" evidence="6">
    <location>
        <begin position="25"/>
        <end position="390"/>
    </location>
</feature>
<dbReference type="GO" id="GO:0019867">
    <property type="term" value="C:outer membrane"/>
    <property type="evidence" value="ECO:0007669"/>
    <property type="project" value="InterPro"/>
</dbReference>
<comment type="catalytic activity">
    <reaction evidence="1">
        <text>Exolytic cleavage of the (1-&gt;4)-beta-glycosidic linkage between N-acetylmuramic acid (MurNAc) and N-acetylglucosamine (GlcNAc) residues in peptidoglycan, from either the reducing or the non-reducing ends of the peptidoglycan chains, with concomitant formation of a 1,6-anhydrobond in the MurNAc residue.</text>
        <dbReference type="EC" id="4.2.2.n1"/>
    </reaction>
</comment>
<dbReference type="GO" id="GO:0008933">
    <property type="term" value="F:peptidoglycan lytic transglycosylase activity"/>
    <property type="evidence" value="ECO:0007669"/>
    <property type="project" value="TreeGrafter"/>
</dbReference>
<dbReference type="CDD" id="cd14485">
    <property type="entry name" value="mltA_like_LT_A"/>
    <property type="match status" value="1"/>
</dbReference>
<dbReference type="AlphaFoldDB" id="A0A951PHV9"/>
<dbReference type="PANTHER" id="PTHR30124">
    <property type="entry name" value="MEMBRANE-BOUND LYTIC MUREIN TRANSGLYCOSYLASE A"/>
    <property type="match status" value="1"/>
</dbReference>